<dbReference type="InterPro" id="IPR006533">
    <property type="entry name" value="T6SS_Vgr_RhsGE"/>
</dbReference>
<dbReference type="Pfam" id="PF10106">
    <property type="entry name" value="DUF2345"/>
    <property type="match status" value="1"/>
</dbReference>
<dbReference type="InterPro" id="IPR017847">
    <property type="entry name" value="T6SS_RhsGE_Vgr_subset"/>
</dbReference>
<dbReference type="Pfam" id="PF05954">
    <property type="entry name" value="Phage_GPD"/>
    <property type="match status" value="1"/>
</dbReference>
<dbReference type="SUPFAM" id="SSF69279">
    <property type="entry name" value="Phage tail proteins"/>
    <property type="match status" value="2"/>
</dbReference>
<dbReference type="SUPFAM" id="SSF69255">
    <property type="entry name" value="gp5 N-terminal domain-like"/>
    <property type="match status" value="1"/>
</dbReference>
<dbReference type="InterPro" id="IPR006531">
    <property type="entry name" value="Gp5/Vgr_OB"/>
</dbReference>
<dbReference type="PATRIC" id="fig|859656.5.peg.3750"/>
<accession>D8P342</accession>
<dbReference type="Pfam" id="PF04717">
    <property type="entry name" value="Phage_base_V"/>
    <property type="match status" value="1"/>
</dbReference>
<evidence type="ECO:0000259" key="2">
    <source>
        <dbReference type="Pfam" id="PF04717"/>
    </source>
</evidence>
<feature type="domain" description="Gp5/Type VI secretion system Vgr protein OB-fold" evidence="2">
    <location>
        <begin position="495"/>
        <end position="545"/>
    </location>
</feature>
<dbReference type="InterPro" id="IPR037026">
    <property type="entry name" value="Vgr_OB-fold_dom_sf"/>
</dbReference>
<evidence type="ECO:0000259" key="4">
    <source>
        <dbReference type="Pfam" id="PF13296"/>
    </source>
</evidence>
<feature type="domain" description="DUF2345" evidence="3">
    <location>
        <begin position="707"/>
        <end position="853"/>
    </location>
</feature>
<keyword evidence="5" id="KW-0614">Plasmid</keyword>
<dbReference type="Gene3D" id="3.55.50.10">
    <property type="entry name" value="Baseplate protein-like domains"/>
    <property type="match status" value="1"/>
</dbReference>
<dbReference type="InterPro" id="IPR028244">
    <property type="entry name" value="T6SS_Rhs_Vgr_dom"/>
</dbReference>
<evidence type="ECO:0008006" key="6">
    <source>
        <dbReference type="Google" id="ProtNLM"/>
    </source>
</evidence>
<protein>
    <recommendedName>
        <fullName evidence="6">Vgr-related protein</fullName>
    </recommendedName>
</protein>
<sequence length="931" mass="99979">MPAKPHAFPSMNADVNPTEIRRAAIHALDQSKRPFRLDWGRRQGTLANALVPQYIDIIEGLCTGIEGTVTCLSTRPDLPPETFLGRPVSLQLVTDRGKLHPINGIVTHARMGHSDGALTCVQLTVRDALTILEQRTNNRIFRRMSLPDILETLIQEWRGRSPTLARAFDFELLIDHAQYPARQQTRQAGESDAAFIRRLCRFAGIFWFIRAGKRDGADSGTPVHTLVFCDNPMLLPQSPAGTQSPTGTVPYHHGAAVKDSDSITLLAAARSLVPGGVRRASSDYKTGKMDVAEFDTIIDQGEAGNDLAALLTDWGIDPPHAGDSRDDYTGLAKARILAHEHRAECVHGASDVRNLPPGTWFTPSGHREIDNRKPEDRQHIVINLRHRAINNFPNALSEQAQALFAASRWQFDPLPLGEDGQSRYENTFACVRRGVPLTPAFDPRVDFPPVEPFSAWVVAGQGESVHCDEYGRIKVQIPGLHPDDHAHAQGTGTSGTERDSAWVRLLSPWAGPNHGFDMLPRAGMEVLIGHLGGDPDKMIVLGTVHGGPNRPATFSGVGSLPGNKHVTGIKTQEIDGTGFGQLRFDDTSGKVSSQLASTHTAAELNLGYLTHPRTDGHAKDRGEGAELATRAAAVVRALQGLMLTTFAFDAGHQLDRDHLNTLLAEGLELFKALGDYAGQHGGTAADTAAQDQLASILRNWDPSGTNGGAANDAQAILAFGAAAGSVTLTPKTHVTYAGQNIDQVAQQHLQLTSGQRFNAFAGQGMHLFARGQGIQAIANEGPLVLQAQADALMATAQKGIKLAANDQVVITGKTLRFVAEDGSSITIGDGGITLHTNGAFKALAGAHDWGGPAADSAPHADFGNAPTDQRFRAHYVGNAQAPITYAANRPHDIRLPDGSRIKGKSDGGGLTDILKDNAMRIANINMFKLKL</sequence>
<dbReference type="Gene3D" id="2.30.110.50">
    <property type="match status" value="1"/>
</dbReference>
<evidence type="ECO:0000256" key="1">
    <source>
        <dbReference type="ARBA" id="ARBA00005558"/>
    </source>
</evidence>
<comment type="similarity">
    <text evidence="1">Belongs to the VgrG protein family.</text>
</comment>
<feature type="domain" description="Putative type VI secretion system Rhs element associated Vgr" evidence="4">
    <location>
        <begin position="572"/>
        <end position="677"/>
    </location>
</feature>
<dbReference type="NCBIfam" id="TIGR01646">
    <property type="entry name" value="vgr_GE"/>
    <property type="match status" value="1"/>
</dbReference>
<dbReference type="Gene3D" id="2.40.50.230">
    <property type="entry name" value="Gp5 N-terminal domain"/>
    <property type="match status" value="1"/>
</dbReference>
<evidence type="ECO:0000259" key="3">
    <source>
        <dbReference type="Pfam" id="PF10106"/>
    </source>
</evidence>
<name>D8P342_RALSL</name>
<reference evidence="5" key="1">
    <citation type="journal article" date="2010" name="BMC Genomics">
        <title>Genomes of three tomato pathogens within the Ralstonia solanacearum species complex reveal significant evolutionary divergence.</title>
        <authorList>
            <person name="Remenant B."/>
            <person name="Coupat-Goutaland B."/>
            <person name="Guidot A."/>
            <person name="Cellier G."/>
            <person name="Wicker E."/>
            <person name="Allen C."/>
            <person name="Fegan M."/>
            <person name="Pruvost O."/>
            <person name="Elbaz M."/>
            <person name="Calteau A."/>
            <person name="Salvignol G."/>
            <person name="Mornico D."/>
            <person name="Mangenot S."/>
            <person name="Barbe V."/>
            <person name="Medigue C."/>
            <person name="Prior P."/>
        </authorList>
    </citation>
    <scope>NUCLEOTIDE SEQUENCE [LARGE SCALE GENOMIC DNA]</scope>
    <source>
        <strain evidence="5">CFBP2957</strain>
        <plasmid evidence="5">RCFBPv3_mp</plasmid>
    </source>
</reference>
<dbReference type="EMBL" id="FP885907">
    <property type="protein sequence ID" value="CBJ53328.1"/>
    <property type="molecule type" value="Genomic_DNA"/>
</dbReference>
<reference evidence="5" key="2">
    <citation type="submission" date="2010-02" db="EMBL/GenBank/DDBJ databases">
        <authorList>
            <person name="Genoscope - CEA"/>
        </authorList>
    </citation>
    <scope>NUCLEOTIDE SEQUENCE</scope>
    <source>
        <strain evidence="5">CFBP2957</strain>
        <plasmid evidence="5">RCFBPv3_mp</plasmid>
    </source>
</reference>
<dbReference type="Gene3D" id="4.10.220.110">
    <property type="match status" value="1"/>
</dbReference>
<organism evidence="5">
    <name type="scientific">Ralstonia solanacearum CFBP2957</name>
    <dbReference type="NCBI Taxonomy" id="859656"/>
    <lineage>
        <taxon>Bacteria</taxon>
        <taxon>Pseudomonadati</taxon>
        <taxon>Pseudomonadota</taxon>
        <taxon>Betaproteobacteria</taxon>
        <taxon>Burkholderiales</taxon>
        <taxon>Burkholderiaceae</taxon>
        <taxon>Ralstonia</taxon>
        <taxon>Ralstonia solanacearum species complex</taxon>
    </lineage>
</organism>
<dbReference type="NCBIfam" id="TIGR03361">
    <property type="entry name" value="VI_Rhs_Vgr"/>
    <property type="match status" value="1"/>
</dbReference>
<dbReference type="Pfam" id="PF13296">
    <property type="entry name" value="T6SS_Vgr"/>
    <property type="match status" value="1"/>
</dbReference>
<evidence type="ECO:0000313" key="5">
    <source>
        <dbReference type="EMBL" id="CBJ53328.1"/>
    </source>
</evidence>
<dbReference type="AlphaFoldDB" id="D8P342"/>
<gene>
    <name evidence="5" type="ORF">RCFBP_mp10541</name>
</gene>
<proteinExistence type="inferred from homology"/>
<dbReference type="InterPro" id="IPR018769">
    <property type="entry name" value="VgrG2_DUF2345"/>
</dbReference>
<geneLocation type="plasmid" evidence="5">
    <name>RCFBPv3_mp</name>
</geneLocation>